<dbReference type="PANTHER" id="PTHR38038:SF1">
    <property type="entry name" value="PENICILLIN-BINDING PROTEIN ACTIVATOR LPOA"/>
    <property type="match status" value="1"/>
</dbReference>
<dbReference type="STRING" id="59196.RICGR_1217"/>
<dbReference type="Pfam" id="PF04348">
    <property type="entry name" value="LppC"/>
    <property type="match status" value="1"/>
</dbReference>
<dbReference type="Gene3D" id="3.40.50.2300">
    <property type="match status" value="2"/>
</dbReference>
<dbReference type="InterPro" id="IPR028082">
    <property type="entry name" value="Peripla_BP_I"/>
</dbReference>
<reference evidence="3" key="1">
    <citation type="submission" date="2006-04" db="EMBL/GenBank/DDBJ databases">
        <authorList>
            <person name="Seshadri R."/>
            <person name="Federici B.A."/>
        </authorList>
    </citation>
    <scope>NUCLEOTIDE SEQUENCE [LARGE SCALE GENOMIC DNA]</scope>
</reference>
<protein>
    <submittedName>
        <fullName evidence="3">LppC</fullName>
    </submittedName>
</protein>
<keyword evidence="2" id="KW-0732">Signal</keyword>
<dbReference type="AlphaFoldDB" id="A8PP70"/>
<proteinExistence type="predicted"/>
<name>A8PP70_9COXI</name>
<dbReference type="EMBL" id="AAQJ02000001">
    <property type="protein sequence ID" value="EDP45740.1"/>
    <property type="molecule type" value="Genomic_DNA"/>
</dbReference>
<keyword evidence="4" id="KW-1185">Reference proteome</keyword>
<dbReference type="GO" id="GO:0009252">
    <property type="term" value="P:peptidoglycan biosynthetic process"/>
    <property type="evidence" value="ECO:0007669"/>
    <property type="project" value="TreeGrafter"/>
</dbReference>
<dbReference type="SUPFAM" id="SSF53822">
    <property type="entry name" value="Periplasmic binding protein-like I"/>
    <property type="match status" value="1"/>
</dbReference>
<dbReference type="eggNOG" id="COG3107">
    <property type="taxonomic scope" value="Bacteria"/>
</dbReference>
<organism evidence="3 4">
    <name type="scientific">Rickettsiella grylli</name>
    <dbReference type="NCBI Taxonomy" id="59196"/>
    <lineage>
        <taxon>Bacteria</taxon>
        <taxon>Pseudomonadati</taxon>
        <taxon>Pseudomonadota</taxon>
        <taxon>Gammaproteobacteria</taxon>
        <taxon>Legionellales</taxon>
        <taxon>Coxiellaceae</taxon>
        <taxon>Rickettsiella</taxon>
    </lineage>
</organism>
<dbReference type="Proteomes" id="UP000054075">
    <property type="component" value="Unassembled WGS sequence"/>
</dbReference>
<dbReference type="PANTHER" id="PTHR38038">
    <property type="entry name" value="PENICILLIN-BINDING PROTEIN ACTIVATOR LPOA"/>
    <property type="match status" value="1"/>
</dbReference>
<dbReference type="OrthoDB" id="6708821at2"/>
<dbReference type="InterPro" id="IPR007443">
    <property type="entry name" value="LpoA"/>
</dbReference>
<sequence length="375" mass="41536">MSLCRIASTLLLIGLVACSSHSRLPHPVSHQAFTPSLSTMGQHQQPIALLLPLHGPLAKVAQSVKKGFFAAADESETSPHIILIDTGVGTSMQAAYSEALAKKARIIVGPLLKSQVQNIASLQSSIPILALNYLNSDISTPSGLYQLGLSPQDEVQQVTQMAWNSGKRSAIIITVNGHWGTEIGKLFAQQWQVLGGIVVDHLELSKNPSSVTQQLRHFLHFKSPHTRRMDFDVLFLVSNPQFGRQIKPLLKFFYAGNIPVYATASIYSGIPSQHFDTDLNQIIFCAAPWSLGNWIEPDLYQQLKLSFPLDFNRNSQYYALGVDAFHIIQQFERHKSSQKTLQGTTGILSFNTQRRIVRQLPCAQFHKGYAVPISQ</sequence>
<dbReference type="GO" id="GO:0030234">
    <property type="term" value="F:enzyme regulator activity"/>
    <property type="evidence" value="ECO:0007669"/>
    <property type="project" value="TreeGrafter"/>
</dbReference>
<evidence type="ECO:0000256" key="2">
    <source>
        <dbReference type="SAM" id="SignalP"/>
    </source>
</evidence>
<feature type="signal peptide" evidence="2">
    <location>
        <begin position="1"/>
        <end position="22"/>
    </location>
</feature>
<dbReference type="GO" id="GO:0031241">
    <property type="term" value="C:periplasmic side of cell outer membrane"/>
    <property type="evidence" value="ECO:0007669"/>
    <property type="project" value="TreeGrafter"/>
</dbReference>
<evidence type="ECO:0000313" key="4">
    <source>
        <dbReference type="Proteomes" id="UP000054075"/>
    </source>
</evidence>
<accession>A8PP70</accession>
<gene>
    <name evidence="3" type="ORF">RICGR_1217</name>
</gene>
<comment type="caution">
    <text evidence="3">The sequence shown here is derived from an EMBL/GenBank/DDBJ whole genome shotgun (WGS) entry which is preliminary data.</text>
</comment>
<evidence type="ECO:0000313" key="3">
    <source>
        <dbReference type="EMBL" id="EDP45740.1"/>
    </source>
</evidence>
<feature type="chain" id="PRO_5002727819" evidence="2">
    <location>
        <begin position="23"/>
        <end position="375"/>
    </location>
</feature>
<dbReference type="PROSITE" id="PS51257">
    <property type="entry name" value="PROKAR_LIPOPROTEIN"/>
    <property type="match status" value="1"/>
</dbReference>
<keyword evidence="1" id="KW-0472">Membrane</keyword>
<reference evidence="3" key="2">
    <citation type="submission" date="2007-10" db="EMBL/GenBank/DDBJ databases">
        <authorList>
            <person name="Myers G.S."/>
        </authorList>
    </citation>
    <scope>NUCLEOTIDE SEQUENCE [LARGE SCALE GENOMIC DNA]</scope>
</reference>
<evidence type="ECO:0000256" key="1">
    <source>
        <dbReference type="ARBA" id="ARBA00023136"/>
    </source>
</evidence>
<dbReference type="CDD" id="cd06339">
    <property type="entry name" value="PBP1_YraM_LppC_lipoprotein-like"/>
    <property type="match status" value="1"/>
</dbReference>